<dbReference type="PROSITE" id="PS51077">
    <property type="entry name" value="HTH_ICLR"/>
    <property type="match status" value="1"/>
</dbReference>
<dbReference type="InterPro" id="IPR014757">
    <property type="entry name" value="Tscrpt_reg_IclR_C"/>
</dbReference>
<feature type="domain" description="IclR-ED" evidence="5">
    <location>
        <begin position="70"/>
        <end position="254"/>
    </location>
</feature>
<evidence type="ECO:0000259" key="5">
    <source>
        <dbReference type="PROSITE" id="PS51078"/>
    </source>
</evidence>
<dbReference type="GO" id="GO:0045892">
    <property type="term" value="P:negative regulation of DNA-templated transcription"/>
    <property type="evidence" value="ECO:0007669"/>
    <property type="project" value="TreeGrafter"/>
</dbReference>
<keyword evidence="1" id="KW-0805">Transcription regulation</keyword>
<evidence type="ECO:0000313" key="7">
    <source>
        <dbReference type="Proteomes" id="UP000075321"/>
    </source>
</evidence>
<dbReference type="CDD" id="cd00090">
    <property type="entry name" value="HTH_ARSR"/>
    <property type="match status" value="1"/>
</dbReference>
<evidence type="ECO:0000256" key="3">
    <source>
        <dbReference type="ARBA" id="ARBA00023163"/>
    </source>
</evidence>
<dbReference type="InterPro" id="IPR005471">
    <property type="entry name" value="Tscrpt_reg_IclR_N"/>
</dbReference>
<dbReference type="Gene3D" id="1.10.10.10">
    <property type="entry name" value="Winged helix-like DNA-binding domain superfamily/Winged helix DNA-binding domain"/>
    <property type="match status" value="1"/>
</dbReference>
<dbReference type="GO" id="GO:0003677">
    <property type="term" value="F:DNA binding"/>
    <property type="evidence" value="ECO:0007669"/>
    <property type="project" value="UniProtKB-KW"/>
</dbReference>
<name>A0A151AA74_9EURY</name>
<dbReference type="InterPro" id="IPR011991">
    <property type="entry name" value="ArsR-like_HTH"/>
</dbReference>
<dbReference type="SUPFAM" id="SSF46785">
    <property type="entry name" value="Winged helix' DNA-binding domain"/>
    <property type="match status" value="1"/>
</dbReference>
<keyword evidence="2" id="KW-0238">DNA-binding</keyword>
<dbReference type="GO" id="GO:0003700">
    <property type="term" value="F:DNA-binding transcription factor activity"/>
    <property type="evidence" value="ECO:0007669"/>
    <property type="project" value="TreeGrafter"/>
</dbReference>
<dbReference type="InterPro" id="IPR036388">
    <property type="entry name" value="WH-like_DNA-bd_sf"/>
</dbReference>
<dbReference type="InterPro" id="IPR036390">
    <property type="entry name" value="WH_DNA-bd_sf"/>
</dbReference>
<dbReference type="InterPro" id="IPR029016">
    <property type="entry name" value="GAF-like_dom_sf"/>
</dbReference>
<dbReference type="RefSeq" id="WP_084383832.1">
    <property type="nucleotide sequence ID" value="NZ_LTAZ01000013.1"/>
</dbReference>
<evidence type="ECO:0000256" key="1">
    <source>
        <dbReference type="ARBA" id="ARBA00023015"/>
    </source>
</evidence>
<dbReference type="PATRIC" id="fig|1008153.3.peg.3616"/>
<keyword evidence="3" id="KW-0804">Transcription</keyword>
<feature type="domain" description="HTH iclR-type" evidence="4">
    <location>
        <begin position="10"/>
        <end position="69"/>
    </location>
</feature>
<evidence type="ECO:0000259" key="4">
    <source>
        <dbReference type="PROSITE" id="PS51077"/>
    </source>
</evidence>
<dbReference type="OrthoDB" id="14763at2157"/>
<dbReference type="InterPro" id="IPR050707">
    <property type="entry name" value="HTH_MetabolicPath_Reg"/>
</dbReference>
<dbReference type="AlphaFoldDB" id="A0A151AA74"/>
<dbReference type="PANTHER" id="PTHR30136:SF35">
    <property type="entry name" value="HTH-TYPE TRANSCRIPTIONAL REGULATOR RV1719"/>
    <property type="match status" value="1"/>
</dbReference>
<organism evidence="6 7">
    <name type="scientific">Halalkalicoccus paucihalophilus</name>
    <dbReference type="NCBI Taxonomy" id="1008153"/>
    <lineage>
        <taxon>Archaea</taxon>
        <taxon>Methanobacteriati</taxon>
        <taxon>Methanobacteriota</taxon>
        <taxon>Stenosarchaea group</taxon>
        <taxon>Halobacteria</taxon>
        <taxon>Halobacteriales</taxon>
        <taxon>Halococcaceae</taxon>
        <taxon>Halalkalicoccus</taxon>
    </lineage>
</organism>
<evidence type="ECO:0000313" key="6">
    <source>
        <dbReference type="EMBL" id="KYH24450.1"/>
    </source>
</evidence>
<dbReference type="Pfam" id="PF01614">
    <property type="entry name" value="IclR_C"/>
    <property type="match status" value="1"/>
</dbReference>
<keyword evidence="7" id="KW-1185">Reference proteome</keyword>
<protein>
    <submittedName>
        <fullName evidence="6">Putative HTH-type transcriptional regulator ArcR</fullName>
    </submittedName>
</protein>
<dbReference type="EMBL" id="LTAZ01000013">
    <property type="protein sequence ID" value="KYH24450.1"/>
    <property type="molecule type" value="Genomic_DNA"/>
</dbReference>
<reference evidence="6 7" key="1">
    <citation type="submission" date="2016-02" db="EMBL/GenBank/DDBJ databases">
        <title>Genome sequence of Halalkalicoccus paucihalophilus DSM 24557.</title>
        <authorList>
            <person name="Poehlein A."/>
            <person name="Daniel R."/>
        </authorList>
    </citation>
    <scope>NUCLEOTIDE SEQUENCE [LARGE SCALE GENOMIC DNA]</scope>
    <source>
        <strain evidence="6 7">DSM 24557</strain>
    </source>
</reference>
<comment type="caution">
    <text evidence="6">The sequence shown here is derived from an EMBL/GenBank/DDBJ whole genome shotgun (WGS) entry which is preliminary data.</text>
</comment>
<dbReference type="Gene3D" id="3.30.450.40">
    <property type="match status" value="1"/>
</dbReference>
<sequence>MTNEPIESRLKTTETSLEVVEALYKLEGGRIEEIAEYLDAAPSTVHRHLTTLRARDYVTKEGDVYQLGLQFLTIGGYIQYSERGYQLAKDKVQQLALMTNERVQFITEEHGQRVYIHASVGENAVQTDAHIGKRGSLHCSAAGKAILAALPKERVEEIIDTQGLPQVTPNTITDRKALFEELEAIKERGVAFNREESVIGLNAAGTVIQRSDGSVLGAISISGPAQRFKGDKLQKEIPDLLLGATNEIELNLEYAG</sequence>
<gene>
    <name evidence="6" type="primary">arcR_7</name>
    <name evidence="6" type="ORF">HAPAU_34330</name>
</gene>
<accession>A0A151AA74</accession>
<dbReference type="Proteomes" id="UP000075321">
    <property type="component" value="Unassembled WGS sequence"/>
</dbReference>
<dbReference type="SUPFAM" id="SSF55781">
    <property type="entry name" value="GAF domain-like"/>
    <property type="match status" value="1"/>
</dbReference>
<evidence type="ECO:0000256" key="2">
    <source>
        <dbReference type="ARBA" id="ARBA00023125"/>
    </source>
</evidence>
<dbReference type="Pfam" id="PF09339">
    <property type="entry name" value="HTH_IclR"/>
    <property type="match status" value="1"/>
</dbReference>
<proteinExistence type="predicted"/>
<dbReference type="PANTHER" id="PTHR30136">
    <property type="entry name" value="HELIX-TURN-HELIX TRANSCRIPTIONAL REGULATOR, ICLR FAMILY"/>
    <property type="match status" value="1"/>
</dbReference>
<dbReference type="PROSITE" id="PS51078">
    <property type="entry name" value="ICLR_ED"/>
    <property type="match status" value="1"/>
</dbReference>